<evidence type="ECO:0000256" key="1">
    <source>
        <dbReference type="SAM" id="Phobius"/>
    </source>
</evidence>
<proteinExistence type="predicted"/>
<keyword evidence="1" id="KW-1133">Transmembrane helix</keyword>
<protein>
    <submittedName>
        <fullName evidence="2">Uncharacterized protein</fullName>
    </submittedName>
</protein>
<sequence>MKRMVRAYHNMVRGFQKVVWEEVCLAWTSDFTVYFSFHYHHGPPVMGVFFSILPLTVSVGGRVFSLPGRGRPLKCIQFENSVCVYFTLFVIFLYVSTFSTT</sequence>
<organism evidence="2">
    <name type="scientific">Trypanosoma congolense (strain IL3000)</name>
    <dbReference type="NCBI Taxonomy" id="1068625"/>
    <lineage>
        <taxon>Eukaryota</taxon>
        <taxon>Discoba</taxon>
        <taxon>Euglenozoa</taxon>
        <taxon>Kinetoplastea</taxon>
        <taxon>Metakinetoplastina</taxon>
        <taxon>Trypanosomatida</taxon>
        <taxon>Trypanosomatidae</taxon>
        <taxon>Trypanosoma</taxon>
        <taxon>Nannomonas</taxon>
    </lineage>
</organism>
<dbReference type="EMBL" id="HE575317">
    <property type="protein sequence ID" value="CCC90052.1"/>
    <property type="molecule type" value="Genomic_DNA"/>
</dbReference>
<feature type="transmembrane region" description="Helical" evidence="1">
    <location>
        <begin position="76"/>
        <end position="95"/>
    </location>
</feature>
<keyword evidence="1" id="KW-0812">Transmembrane</keyword>
<reference evidence="2" key="1">
    <citation type="journal article" date="2012" name="Proc. Natl. Acad. Sci. U.S.A.">
        <title>Antigenic diversity is generated by distinct evolutionary mechanisms in African trypanosome species.</title>
        <authorList>
            <person name="Jackson A.P."/>
            <person name="Berry A."/>
            <person name="Aslett M."/>
            <person name="Allison H.C."/>
            <person name="Burton P."/>
            <person name="Vavrova-Anderson J."/>
            <person name="Brown R."/>
            <person name="Browne H."/>
            <person name="Corton N."/>
            <person name="Hauser H."/>
            <person name="Gamble J."/>
            <person name="Gilderthorp R."/>
            <person name="Marcello L."/>
            <person name="McQuillan J."/>
            <person name="Otto T.D."/>
            <person name="Quail M.A."/>
            <person name="Sanders M.J."/>
            <person name="van Tonder A."/>
            <person name="Ginger M.L."/>
            <person name="Field M.C."/>
            <person name="Barry J.D."/>
            <person name="Hertz-Fowler C."/>
            <person name="Berriman M."/>
        </authorList>
    </citation>
    <scope>NUCLEOTIDE SEQUENCE</scope>
    <source>
        <strain evidence="2">IL3000</strain>
    </source>
</reference>
<dbReference type="AlphaFoldDB" id="G0UKZ7"/>
<feature type="transmembrane region" description="Helical" evidence="1">
    <location>
        <begin position="45"/>
        <end position="64"/>
    </location>
</feature>
<name>G0UKZ7_TRYCI</name>
<accession>G0UKZ7</accession>
<evidence type="ECO:0000313" key="2">
    <source>
        <dbReference type="EMBL" id="CCC90052.1"/>
    </source>
</evidence>
<gene>
    <name evidence="2" type="ORF">TCIL3000_4_1370</name>
</gene>
<keyword evidence="1" id="KW-0472">Membrane</keyword>